<dbReference type="Bgee" id="ENSCPOG00000001885">
    <property type="expression patterns" value="Expressed in heart left ventricle and 12 other cell types or tissues"/>
</dbReference>
<dbReference type="FunFam" id="3.30.160.60:FF:002343">
    <property type="entry name" value="Zinc finger protein 33A"/>
    <property type="match status" value="1"/>
</dbReference>
<sequence length="576" mass="65066">MAAESSKPSSASSPQDQTPEEDLIIIKVEEDHGWEQESSLHENNSPGQELFRLRFRQLCYQETLGPREAMIQLRALCHQWLRPDLNSKEQIMELLVLEQFLTILPKDLQALIKDHQLENGEEVVTLLEDLERQIDVLGRQVPAHVQKHRVLWEELTPSQPATEPPSTPLQPVVAGCKSPVLQEKAISTSQSSSLSQKGSSEDQKMTVTPRDAEFQTLEKTEDVAVSIVQEKWILDPVKKSLSIDNRPENCGHVVSLGGETSNENKELASKQVISAEIQPHGETAARCNGDVIRVLERGEAQDLLGRLERQRGNPTQERRHKCDECGKTFAQSSGLVRHWRIHTGEKPYQCNVCSKAFSYRSALLSHQDIHNKVKRYHCKECGKAFSQNTGLILHQRIHTGEKPYQCNQCGKAFSQSAGLILHQRIHSGERPYECSECGKAFSHSSHLIGHQRIHTGEKPYECDECGKTFRRSSHLIGHQRSHTGEKPYKCNECGRAFSQKSGLIEHQRIHTGERPYKCKECGKAFNGNTGLIQHLRIHTGEKPYQCNECGKAFIQRSSLIRHQRIHSGEKSESIGV</sequence>
<dbReference type="PROSITE" id="PS00028">
    <property type="entry name" value="ZINC_FINGER_C2H2_1"/>
    <property type="match status" value="9"/>
</dbReference>
<dbReference type="InterPro" id="IPR036051">
    <property type="entry name" value="KRAB_dom_sf"/>
</dbReference>
<evidence type="ECO:0000256" key="13">
    <source>
        <dbReference type="ARBA" id="ARBA00023163"/>
    </source>
</evidence>
<dbReference type="FunFam" id="3.30.160.60:FF:000427">
    <property type="entry name" value="Zinc finger with KRAB and SCAN domains 7"/>
    <property type="match status" value="1"/>
</dbReference>
<dbReference type="FunFam" id="3.30.160.60:FF:000794">
    <property type="entry name" value="zinc finger protein 2 isoform X2"/>
    <property type="match status" value="1"/>
</dbReference>
<dbReference type="OMA" id="HGWEQES"/>
<feature type="region of interest" description="Disordered" evidence="17">
    <location>
        <begin position="1"/>
        <end position="22"/>
    </location>
</feature>
<dbReference type="InterPro" id="IPR050589">
    <property type="entry name" value="Ikaros_C2H2-ZF"/>
</dbReference>
<dbReference type="CTD" id="7745"/>
<feature type="domain" description="C2H2-type" evidence="18">
    <location>
        <begin position="544"/>
        <end position="571"/>
    </location>
</feature>
<gene>
    <name evidence="20" type="primary">ZKSCAN8</name>
</gene>
<evidence type="ECO:0000256" key="7">
    <source>
        <dbReference type="ARBA" id="ARBA00022737"/>
    </source>
</evidence>
<dbReference type="FunCoup" id="H0UX96">
    <property type="interactions" value="1437"/>
</dbReference>
<dbReference type="PROSITE" id="PS50804">
    <property type="entry name" value="SCAN_BOX"/>
    <property type="match status" value="1"/>
</dbReference>
<name>H0UX96_CAVPO</name>
<dbReference type="KEGG" id="cpoc:100733005"/>
<keyword evidence="12" id="KW-0238">DNA-binding</keyword>
<evidence type="ECO:0000256" key="8">
    <source>
        <dbReference type="ARBA" id="ARBA00022771"/>
    </source>
</evidence>
<dbReference type="PANTHER" id="PTHR24404">
    <property type="entry name" value="ZINC FINGER PROTEIN"/>
    <property type="match status" value="1"/>
</dbReference>
<dbReference type="VEuPathDB" id="HostDB:ENSCPOG00000001885"/>
<dbReference type="GO" id="GO:0005829">
    <property type="term" value="C:cytosol"/>
    <property type="evidence" value="ECO:0007669"/>
    <property type="project" value="UniProtKB-ARBA"/>
</dbReference>
<dbReference type="GeneTree" id="ENSGT00940000161576"/>
<dbReference type="Gene3D" id="6.10.140.140">
    <property type="match status" value="1"/>
</dbReference>
<feature type="domain" description="C2H2-type" evidence="18">
    <location>
        <begin position="376"/>
        <end position="403"/>
    </location>
</feature>
<keyword evidence="7" id="KW-0677">Repeat</keyword>
<feature type="domain" description="C2H2-type" evidence="18">
    <location>
        <begin position="404"/>
        <end position="431"/>
    </location>
</feature>
<dbReference type="FunFam" id="3.30.160.60:FF:000330">
    <property type="entry name" value="Zinc finger with KRAB and SCAN domains 1"/>
    <property type="match status" value="1"/>
</dbReference>
<dbReference type="EMBL" id="AAKN02051718">
    <property type="status" value="NOT_ANNOTATED_CDS"/>
    <property type="molecule type" value="Genomic_DNA"/>
</dbReference>
<dbReference type="RefSeq" id="XP_005000681.1">
    <property type="nucleotide sequence ID" value="XM_005000624.4"/>
</dbReference>
<feature type="domain" description="C2H2-type" evidence="18">
    <location>
        <begin position="460"/>
        <end position="487"/>
    </location>
</feature>
<accession>H0UX96</accession>
<keyword evidence="8 15" id="KW-0863">Zinc-finger</keyword>
<evidence type="ECO:0000259" key="18">
    <source>
        <dbReference type="PROSITE" id="PS50157"/>
    </source>
</evidence>
<dbReference type="InterPro" id="IPR003309">
    <property type="entry name" value="SCAN_dom"/>
</dbReference>
<dbReference type="GeneID" id="100733005"/>
<dbReference type="SMART" id="SM00355">
    <property type="entry name" value="ZnF_C2H2"/>
    <property type="match status" value="9"/>
</dbReference>
<dbReference type="SUPFAM" id="SSF57667">
    <property type="entry name" value="beta-beta-alpha zinc fingers"/>
    <property type="match status" value="5"/>
</dbReference>
<dbReference type="SMART" id="SM00349">
    <property type="entry name" value="KRAB"/>
    <property type="match status" value="1"/>
</dbReference>
<evidence type="ECO:0000256" key="2">
    <source>
        <dbReference type="ARBA" id="ARBA00004123"/>
    </source>
</evidence>
<comment type="function">
    <text evidence="1">May be involved in transcriptional regulation.</text>
</comment>
<dbReference type="FunFam" id="3.30.160.60:FF:002402">
    <property type="entry name" value="Zinc finger protein 347"/>
    <property type="match status" value="1"/>
</dbReference>
<evidence type="ECO:0000256" key="4">
    <source>
        <dbReference type="ARBA" id="ARBA00022499"/>
    </source>
</evidence>
<dbReference type="Pfam" id="PF02023">
    <property type="entry name" value="SCAN"/>
    <property type="match status" value="1"/>
</dbReference>
<dbReference type="Pfam" id="PF01352">
    <property type="entry name" value="KRAB"/>
    <property type="match status" value="1"/>
</dbReference>
<dbReference type="SMART" id="SM00431">
    <property type="entry name" value="SCAN"/>
    <property type="match status" value="1"/>
</dbReference>
<keyword evidence="11" id="KW-0805">Transcription regulation</keyword>
<dbReference type="SUPFAM" id="SSF47353">
    <property type="entry name" value="Retrovirus capsid dimerization domain-like"/>
    <property type="match status" value="1"/>
</dbReference>
<keyword evidence="6" id="KW-0479">Metal-binding</keyword>
<feature type="compositionally biased region" description="Low complexity" evidence="17">
    <location>
        <begin position="1"/>
        <end position="14"/>
    </location>
</feature>
<keyword evidence="21" id="KW-1185">Reference proteome</keyword>
<dbReference type="InterPro" id="IPR036236">
    <property type="entry name" value="Znf_C2H2_sf"/>
</dbReference>
<dbReference type="GO" id="GO:0006357">
    <property type="term" value="P:regulation of transcription by RNA polymerase II"/>
    <property type="evidence" value="ECO:0007669"/>
    <property type="project" value="TreeGrafter"/>
</dbReference>
<dbReference type="AlphaFoldDB" id="H0UX96"/>
<reference evidence="20" key="3">
    <citation type="submission" date="2025-09" db="UniProtKB">
        <authorList>
            <consortium name="Ensembl"/>
        </authorList>
    </citation>
    <scope>IDENTIFICATION</scope>
    <source>
        <strain evidence="20">2N</strain>
    </source>
</reference>
<dbReference type="InParanoid" id="H0UX96"/>
<feature type="domain" description="C2H2-type" evidence="18">
    <location>
        <begin position="488"/>
        <end position="515"/>
    </location>
</feature>
<dbReference type="PANTHER" id="PTHR24404:SF114">
    <property type="entry name" value="KLUMPFUSS, ISOFORM B-RELATED"/>
    <property type="match status" value="1"/>
</dbReference>
<dbReference type="GO" id="GO:0008270">
    <property type="term" value="F:zinc ion binding"/>
    <property type="evidence" value="ECO:0007669"/>
    <property type="project" value="UniProtKB-KW"/>
</dbReference>
<protein>
    <submittedName>
        <fullName evidence="20">Zinc finger with KRAB and SCAN domains 8</fullName>
    </submittedName>
</protein>
<feature type="domain" description="C2H2-type" evidence="18">
    <location>
        <begin position="516"/>
        <end position="543"/>
    </location>
</feature>
<dbReference type="CDD" id="cd07936">
    <property type="entry name" value="SCAN"/>
    <property type="match status" value="1"/>
</dbReference>
<dbReference type="Pfam" id="PF00096">
    <property type="entry name" value="zf-C2H2"/>
    <property type="match status" value="9"/>
</dbReference>
<organism evidence="20 21">
    <name type="scientific">Cavia porcellus</name>
    <name type="common">Guinea pig</name>
    <dbReference type="NCBI Taxonomy" id="10141"/>
    <lineage>
        <taxon>Eukaryota</taxon>
        <taxon>Metazoa</taxon>
        <taxon>Chordata</taxon>
        <taxon>Craniata</taxon>
        <taxon>Vertebrata</taxon>
        <taxon>Euteleostomi</taxon>
        <taxon>Mammalia</taxon>
        <taxon>Eutheria</taxon>
        <taxon>Euarchontoglires</taxon>
        <taxon>Glires</taxon>
        <taxon>Rodentia</taxon>
        <taxon>Hystricomorpha</taxon>
        <taxon>Caviidae</taxon>
        <taxon>Cavia</taxon>
    </lineage>
</organism>
<evidence type="ECO:0000313" key="21">
    <source>
        <dbReference type="Proteomes" id="UP000005447"/>
    </source>
</evidence>
<evidence type="ECO:0000259" key="19">
    <source>
        <dbReference type="PROSITE" id="PS50804"/>
    </source>
</evidence>
<dbReference type="GO" id="GO:0003700">
    <property type="term" value="F:DNA-binding transcription factor activity"/>
    <property type="evidence" value="ECO:0007669"/>
    <property type="project" value="TreeGrafter"/>
</dbReference>
<dbReference type="STRING" id="10141.ENSCPOP00000001705"/>
<proteinExistence type="inferred from homology"/>
<feature type="domain" description="C2H2-type" evidence="18">
    <location>
        <begin position="320"/>
        <end position="347"/>
    </location>
</feature>
<feature type="domain" description="C2H2-type" evidence="18">
    <location>
        <begin position="348"/>
        <end position="375"/>
    </location>
</feature>
<keyword evidence="9" id="KW-0862">Zinc</keyword>
<keyword evidence="5" id="KW-0597">Phosphoprotein</keyword>
<evidence type="ECO:0000256" key="10">
    <source>
        <dbReference type="ARBA" id="ARBA00022843"/>
    </source>
</evidence>
<dbReference type="InterPro" id="IPR001909">
    <property type="entry name" value="KRAB"/>
</dbReference>
<dbReference type="InterPro" id="IPR013087">
    <property type="entry name" value="Znf_C2H2_type"/>
</dbReference>
<evidence type="ECO:0000256" key="1">
    <source>
        <dbReference type="ARBA" id="ARBA00003767"/>
    </source>
</evidence>
<dbReference type="FunFam" id="3.30.160.60:FF:000529">
    <property type="entry name" value="Zinc finger with KRAB and SCAN domains 8"/>
    <property type="match status" value="2"/>
</dbReference>
<dbReference type="FunFam" id="3.30.160.60:FF:004137">
    <property type="match status" value="1"/>
</dbReference>
<keyword evidence="10" id="KW-0832">Ubl conjugation</keyword>
<evidence type="ECO:0000256" key="11">
    <source>
        <dbReference type="ARBA" id="ARBA00023015"/>
    </source>
</evidence>
<dbReference type="Proteomes" id="UP000005447">
    <property type="component" value="Unassembled WGS sequence"/>
</dbReference>
<dbReference type="FunFam" id="1.10.4020.10:FF:000001">
    <property type="entry name" value="zinc finger protein 263 isoform X1"/>
    <property type="match status" value="1"/>
</dbReference>
<comment type="subcellular location">
    <subcellularLocation>
        <location evidence="2 16">Nucleus</location>
    </subcellularLocation>
</comment>
<evidence type="ECO:0000313" key="20">
    <source>
        <dbReference type="Ensembl" id="ENSCPOP00000001705.3"/>
    </source>
</evidence>
<keyword evidence="14 16" id="KW-0539">Nucleus</keyword>
<reference evidence="20" key="2">
    <citation type="submission" date="2025-08" db="UniProtKB">
        <authorList>
            <consortium name="Ensembl"/>
        </authorList>
    </citation>
    <scope>IDENTIFICATION</scope>
    <source>
        <strain evidence="20">2N</strain>
    </source>
</reference>
<feature type="domain" description="SCAN box" evidence="19">
    <location>
        <begin position="52"/>
        <end position="134"/>
    </location>
</feature>
<dbReference type="HOGENOM" id="CLU_002678_49_8_1"/>
<dbReference type="FunFam" id="3.30.160.60:FF:001403">
    <property type="entry name" value="Zinc finger with KRAB and SCAN domains 8"/>
    <property type="match status" value="1"/>
</dbReference>
<evidence type="ECO:0000256" key="6">
    <source>
        <dbReference type="ARBA" id="ARBA00022723"/>
    </source>
</evidence>
<reference evidence="21" key="1">
    <citation type="journal article" date="2011" name="Nature">
        <title>A high-resolution map of human evolutionary constraint using 29 mammals.</title>
        <authorList>
            <person name="Lindblad-Toh K."/>
            <person name="Garber M."/>
            <person name="Zuk O."/>
            <person name="Lin M.F."/>
            <person name="Parker B.J."/>
            <person name="Washietl S."/>
            <person name="Kheradpour P."/>
            <person name="Ernst J."/>
            <person name="Jordan G."/>
            <person name="Mauceli E."/>
            <person name="Ward L.D."/>
            <person name="Lowe C.B."/>
            <person name="Holloway A.K."/>
            <person name="Clamp M."/>
            <person name="Gnerre S."/>
            <person name="Alfoldi J."/>
            <person name="Beal K."/>
            <person name="Chang J."/>
            <person name="Clawson H."/>
            <person name="Cuff J."/>
            <person name="Di Palma F."/>
            <person name="Fitzgerald S."/>
            <person name="Flicek P."/>
            <person name="Guttman M."/>
            <person name="Hubisz M.J."/>
            <person name="Jaffe D.B."/>
            <person name="Jungreis I."/>
            <person name="Kent W.J."/>
            <person name="Kostka D."/>
            <person name="Lara M."/>
            <person name="Martins A.L."/>
            <person name="Massingham T."/>
            <person name="Moltke I."/>
            <person name="Raney B.J."/>
            <person name="Rasmussen M.D."/>
            <person name="Robinson J."/>
            <person name="Stark A."/>
            <person name="Vilella A.J."/>
            <person name="Wen J."/>
            <person name="Xie X."/>
            <person name="Zody M.C."/>
            <person name="Baldwin J."/>
            <person name="Bloom T."/>
            <person name="Chin C.W."/>
            <person name="Heiman D."/>
            <person name="Nicol R."/>
            <person name="Nusbaum C."/>
            <person name="Young S."/>
            <person name="Wilkinson J."/>
            <person name="Worley K.C."/>
            <person name="Kovar C.L."/>
            <person name="Muzny D.M."/>
            <person name="Gibbs R.A."/>
            <person name="Cree A."/>
            <person name="Dihn H.H."/>
            <person name="Fowler G."/>
            <person name="Jhangiani S."/>
            <person name="Joshi V."/>
            <person name="Lee S."/>
            <person name="Lewis L.R."/>
            <person name="Nazareth L.V."/>
            <person name="Okwuonu G."/>
            <person name="Santibanez J."/>
            <person name="Warren W.C."/>
            <person name="Mardis E.R."/>
            <person name="Weinstock G.M."/>
            <person name="Wilson R.K."/>
            <person name="Delehaunty K."/>
            <person name="Dooling D."/>
            <person name="Fronik C."/>
            <person name="Fulton L."/>
            <person name="Fulton B."/>
            <person name="Graves T."/>
            <person name="Minx P."/>
            <person name="Sodergren E."/>
            <person name="Birney E."/>
            <person name="Margulies E.H."/>
            <person name="Herrero J."/>
            <person name="Green E.D."/>
            <person name="Haussler D."/>
            <person name="Siepel A."/>
            <person name="Goldman N."/>
            <person name="Pollard K.S."/>
            <person name="Pedersen J.S."/>
            <person name="Lander E.S."/>
            <person name="Kellis M."/>
        </authorList>
    </citation>
    <scope>NUCLEOTIDE SEQUENCE [LARGE SCALE GENOMIC DNA]</scope>
    <source>
        <strain evidence="21">2N</strain>
    </source>
</reference>
<evidence type="ECO:0000256" key="12">
    <source>
        <dbReference type="ARBA" id="ARBA00023125"/>
    </source>
</evidence>
<feature type="compositionally biased region" description="Low complexity" evidence="17">
    <location>
        <begin position="187"/>
        <end position="198"/>
    </location>
</feature>
<feature type="domain" description="C2H2-type" evidence="18">
    <location>
        <begin position="432"/>
        <end position="459"/>
    </location>
</feature>
<comment type="similarity">
    <text evidence="3">Belongs to the krueppel C2H2-type zinc-finger protein family.</text>
</comment>
<evidence type="ECO:0000256" key="9">
    <source>
        <dbReference type="ARBA" id="ARBA00022833"/>
    </source>
</evidence>
<dbReference type="Ensembl" id="ENSCPOT00000001906.3">
    <property type="protein sequence ID" value="ENSCPOP00000001705.3"/>
    <property type="gene ID" value="ENSCPOG00000001885.4"/>
</dbReference>
<dbReference type="GO" id="GO:0005634">
    <property type="term" value="C:nucleus"/>
    <property type="evidence" value="ECO:0007669"/>
    <property type="project" value="UniProtKB-SubCell"/>
</dbReference>
<keyword evidence="4" id="KW-1017">Isopeptide bond</keyword>
<dbReference type="SUPFAM" id="SSF109640">
    <property type="entry name" value="KRAB domain (Kruppel-associated box)"/>
    <property type="match status" value="1"/>
</dbReference>
<evidence type="ECO:0000256" key="16">
    <source>
        <dbReference type="PROSITE-ProRule" id="PRU00187"/>
    </source>
</evidence>
<evidence type="ECO:0000256" key="17">
    <source>
        <dbReference type="SAM" id="MobiDB-lite"/>
    </source>
</evidence>
<evidence type="ECO:0000256" key="5">
    <source>
        <dbReference type="ARBA" id="ARBA00022553"/>
    </source>
</evidence>
<feature type="region of interest" description="Disordered" evidence="17">
    <location>
        <begin position="185"/>
        <end position="213"/>
    </location>
</feature>
<dbReference type="PROSITE" id="PS50157">
    <property type="entry name" value="ZINC_FINGER_C2H2_2"/>
    <property type="match status" value="9"/>
</dbReference>
<evidence type="ECO:0000256" key="15">
    <source>
        <dbReference type="PROSITE-ProRule" id="PRU00042"/>
    </source>
</evidence>
<dbReference type="FunFam" id="3.30.160.60:FF:000737">
    <property type="entry name" value="Zinc finger protein 565"/>
    <property type="match status" value="1"/>
</dbReference>
<dbReference type="Gene3D" id="1.10.4020.10">
    <property type="entry name" value="DNA breaking-rejoining enzymes"/>
    <property type="match status" value="1"/>
</dbReference>
<dbReference type="OrthoDB" id="9451254at2759"/>
<dbReference type="eggNOG" id="KOG1721">
    <property type="taxonomic scope" value="Eukaryota"/>
</dbReference>
<feature type="compositionally biased region" description="Basic and acidic residues" evidence="17">
    <location>
        <begin position="199"/>
        <end position="213"/>
    </location>
</feature>
<evidence type="ECO:0000256" key="3">
    <source>
        <dbReference type="ARBA" id="ARBA00006991"/>
    </source>
</evidence>
<dbReference type="GO" id="GO:0000978">
    <property type="term" value="F:RNA polymerase II cis-regulatory region sequence-specific DNA binding"/>
    <property type="evidence" value="ECO:0007669"/>
    <property type="project" value="TreeGrafter"/>
</dbReference>
<evidence type="ECO:0000256" key="14">
    <source>
        <dbReference type="ARBA" id="ARBA00023242"/>
    </source>
</evidence>
<dbReference type="InterPro" id="IPR038269">
    <property type="entry name" value="SCAN_sf"/>
</dbReference>
<dbReference type="Gene3D" id="3.30.160.60">
    <property type="entry name" value="Classic Zinc Finger"/>
    <property type="match status" value="9"/>
</dbReference>
<keyword evidence="13" id="KW-0804">Transcription</keyword>